<dbReference type="EC" id="2.7.1.59" evidence="2"/>
<reference evidence="6" key="2">
    <citation type="submission" date="2023-03" db="EMBL/GenBank/DDBJ databases">
        <authorList>
            <person name="Inwood S.N."/>
            <person name="Skelly J.G."/>
            <person name="Guhlin J."/>
            <person name="Harrop T.W.R."/>
            <person name="Goldson S.G."/>
            <person name="Dearden P.K."/>
        </authorList>
    </citation>
    <scope>NUCLEOTIDE SEQUENCE</scope>
    <source>
        <strain evidence="6">Irish</strain>
        <tissue evidence="6">Whole body</tissue>
    </source>
</reference>
<dbReference type="PANTHER" id="PTHR12862:SF0">
    <property type="entry name" value="N-ACETYL-D-GLUCOSAMINE KINASE"/>
    <property type="match status" value="1"/>
</dbReference>
<dbReference type="InterPro" id="IPR039758">
    <property type="entry name" value="NAGK-like"/>
</dbReference>
<dbReference type="SUPFAM" id="SSF53067">
    <property type="entry name" value="Actin-like ATPase domain"/>
    <property type="match status" value="2"/>
</dbReference>
<dbReference type="GO" id="GO:0045127">
    <property type="term" value="F:N-acetylglucosamine kinase activity"/>
    <property type="evidence" value="ECO:0007669"/>
    <property type="project" value="UniProtKB-EC"/>
</dbReference>
<evidence type="ECO:0000256" key="3">
    <source>
        <dbReference type="ARBA" id="ARBA00014974"/>
    </source>
</evidence>
<dbReference type="Proteomes" id="UP001168990">
    <property type="component" value="Unassembled WGS sequence"/>
</dbReference>
<protein>
    <recommendedName>
        <fullName evidence="3">N-acetyl-D-glucosamine kinase</fullName>
        <ecNumber evidence="2">2.7.1.59</ecNumber>
    </recommendedName>
    <alternativeName>
        <fullName evidence="4">GlcNAc kinase</fullName>
    </alternativeName>
</protein>
<dbReference type="AlphaFoldDB" id="A0AA39F8P8"/>
<organism evidence="6 7">
    <name type="scientific">Microctonus aethiopoides</name>
    <dbReference type="NCBI Taxonomy" id="144406"/>
    <lineage>
        <taxon>Eukaryota</taxon>
        <taxon>Metazoa</taxon>
        <taxon>Ecdysozoa</taxon>
        <taxon>Arthropoda</taxon>
        <taxon>Hexapoda</taxon>
        <taxon>Insecta</taxon>
        <taxon>Pterygota</taxon>
        <taxon>Neoptera</taxon>
        <taxon>Endopterygota</taxon>
        <taxon>Hymenoptera</taxon>
        <taxon>Apocrita</taxon>
        <taxon>Ichneumonoidea</taxon>
        <taxon>Braconidae</taxon>
        <taxon>Euphorinae</taxon>
        <taxon>Microctonus</taxon>
    </lineage>
</organism>
<comment type="similarity">
    <text evidence="1">Belongs to the eukaryotic-type N-acetylglucosamine kinase family.</text>
</comment>
<dbReference type="Gene3D" id="3.30.420.40">
    <property type="match status" value="1"/>
</dbReference>
<sequence>MSMKKSPTESSAVPVNNNEINKERLAPLQMDEIKIAGIEGGGTHSSLIVMDSLGHELAHVKGPGTNHWSLGMKETSMRINAMIEKAKENLGIPKSHPFNCVGLCLSGCEENETNDQLLKMLLDEFPNASKDYVVNSDTMGSLKTGSDRGGIVLIAGTGSNARLINSDGSTHTCGGWGHMIGDEGSAYWIAHRACKYVFDDMDGLKKAPHPTYYVWLAMKTFFHVTNRSEMLSHLYSNFSKSSIAMFTKELAVGCAKNDPLCELLFRDSGRVLARHVLALYDKGDNDIKLADGGIKIICVGSVWKSWEYMKKGFVEEINNKGTVNELTLIRLKVPSAIGACYVAADKLKLDGLVKPYDKNSEVFFHYKRNGN</sequence>
<evidence type="ECO:0000256" key="2">
    <source>
        <dbReference type="ARBA" id="ARBA00012122"/>
    </source>
</evidence>
<dbReference type="Pfam" id="PF01869">
    <property type="entry name" value="BcrAD_BadFG"/>
    <property type="match status" value="1"/>
</dbReference>
<dbReference type="CDD" id="cd24078">
    <property type="entry name" value="ASKHA_NBD_NAGK_meta"/>
    <property type="match status" value="1"/>
</dbReference>
<name>A0AA39F8P8_9HYME</name>
<evidence type="ECO:0000259" key="5">
    <source>
        <dbReference type="Pfam" id="PF01869"/>
    </source>
</evidence>
<evidence type="ECO:0000256" key="1">
    <source>
        <dbReference type="ARBA" id="ARBA00006198"/>
    </source>
</evidence>
<dbReference type="PANTHER" id="PTHR12862">
    <property type="entry name" value="BADF TYPE ATPASE DOMAIN-CONTAINING PROTEIN"/>
    <property type="match status" value="1"/>
</dbReference>
<comment type="caution">
    <text evidence="6">The sequence shown here is derived from an EMBL/GenBank/DDBJ whole genome shotgun (WGS) entry which is preliminary data.</text>
</comment>
<accession>A0AA39F8P8</accession>
<dbReference type="InterPro" id="IPR002731">
    <property type="entry name" value="ATPase_BadF"/>
</dbReference>
<dbReference type="EMBL" id="JAQQBS010001422">
    <property type="protein sequence ID" value="KAK0165002.1"/>
    <property type="molecule type" value="Genomic_DNA"/>
</dbReference>
<gene>
    <name evidence="6" type="ORF">PV328_003561</name>
</gene>
<feature type="domain" description="ATPase BadF/BadG/BcrA/BcrD type" evidence="5">
    <location>
        <begin position="37"/>
        <end position="340"/>
    </location>
</feature>
<keyword evidence="7" id="KW-1185">Reference proteome</keyword>
<evidence type="ECO:0000313" key="7">
    <source>
        <dbReference type="Proteomes" id="UP001168990"/>
    </source>
</evidence>
<evidence type="ECO:0000256" key="4">
    <source>
        <dbReference type="ARBA" id="ARBA00031123"/>
    </source>
</evidence>
<reference evidence="6" key="1">
    <citation type="journal article" date="2023" name="bioRxiv">
        <title>Scaffold-level genome assemblies of two parasitoid biocontrol wasps reveal the parthenogenesis mechanism and an associated novel virus.</title>
        <authorList>
            <person name="Inwood S."/>
            <person name="Skelly J."/>
            <person name="Guhlin J."/>
            <person name="Harrop T."/>
            <person name="Goldson S."/>
            <person name="Dearden P."/>
        </authorList>
    </citation>
    <scope>NUCLEOTIDE SEQUENCE</scope>
    <source>
        <strain evidence="6">Irish</strain>
        <tissue evidence="6">Whole body</tissue>
    </source>
</reference>
<proteinExistence type="inferred from homology"/>
<dbReference type="InterPro" id="IPR043129">
    <property type="entry name" value="ATPase_NBD"/>
</dbReference>
<evidence type="ECO:0000313" key="6">
    <source>
        <dbReference type="EMBL" id="KAK0165002.1"/>
    </source>
</evidence>